<keyword evidence="1" id="KW-0472">Membrane</keyword>
<accession>A0ABC9IJC3</accession>
<evidence type="ECO:0000313" key="3">
    <source>
        <dbReference type="Proteomes" id="UP000018979"/>
    </source>
</evidence>
<dbReference type="KEGG" id="smac:SMDB11_2333"/>
<keyword evidence="1" id="KW-0812">Transmembrane</keyword>
<sequence>MLSLPRKVMNVTNTPPCHSYSEVMFMATGSLALLAVLAGIAGYSLYKHFKSQKKSTFVRPHDR</sequence>
<organism evidence="2 3">
    <name type="scientific">Serratia marcescens subsp. marcescens Db11</name>
    <dbReference type="NCBI Taxonomy" id="273526"/>
    <lineage>
        <taxon>Bacteria</taxon>
        <taxon>Pseudomonadati</taxon>
        <taxon>Pseudomonadota</taxon>
        <taxon>Gammaproteobacteria</taxon>
        <taxon>Enterobacterales</taxon>
        <taxon>Yersiniaceae</taxon>
        <taxon>Serratia</taxon>
    </lineage>
</organism>
<protein>
    <submittedName>
        <fullName evidence="2">Membrane protein</fullName>
    </submittedName>
</protein>
<gene>
    <name evidence="2" type="ORF">SMDB11_2333</name>
</gene>
<reference evidence="3" key="2">
    <citation type="submission" date="2013-11" db="EMBL/GenBank/DDBJ databases">
        <title>Genome sequences of clinical and environmental isolates of Serratia marcescens.</title>
        <authorList>
            <person name="Iguchi A."/>
            <person name="Komatsu H."/>
            <person name="Nagaya Y."/>
            <person name="Ogura Y."/>
            <person name="Katsura K."/>
            <person name="Kurokawa K."/>
            <person name="Ooka T."/>
            <person name="Hattori M."/>
            <person name="Gotoh N."/>
            <person name="Thomson N."/>
            <person name="Hayashi T."/>
        </authorList>
    </citation>
    <scope>NUCLEOTIDE SEQUENCE [LARGE SCALE GENOMIC DNA]</scope>
    <source>
        <strain evidence="3">Db11</strain>
    </source>
</reference>
<keyword evidence="1" id="KW-1133">Transmembrane helix</keyword>
<evidence type="ECO:0000313" key="2">
    <source>
        <dbReference type="EMBL" id="CDG12907.1"/>
    </source>
</evidence>
<reference evidence="2 3" key="1">
    <citation type="submission" date="2013-06" db="EMBL/GenBank/DDBJ databases">
        <authorList>
            <person name="Aslett M."/>
        </authorList>
    </citation>
    <scope>NUCLEOTIDE SEQUENCE [LARGE SCALE GENOMIC DNA]</scope>
    <source>
        <strain evidence="2 3">Db11</strain>
    </source>
</reference>
<feature type="transmembrane region" description="Helical" evidence="1">
    <location>
        <begin position="23"/>
        <end position="46"/>
    </location>
</feature>
<dbReference type="Proteomes" id="UP000018979">
    <property type="component" value="Chromosome I"/>
</dbReference>
<evidence type="ECO:0000256" key="1">
    <source>
        <dbReference type="SAM" id="Phobius"/>
    </source>
</evidence>
<name>A0ABC9IJC3_SERMA</name>
<dbReference type="AlphaFoldDB" id="A0ABC9IJC3"/>
<dbReference type="EMBL" id="HG326223">
    <property type="protein sequence ID" value="CDG12907.1"/>
    <property type="molecule type" value="Genomic_DNA"/>
</dbReference>
<reference evidence="2 3" key="3">
    <citation type="journal article" date="2014" name="Genome Biol. Evol.">
        <title>Genome evolution and plasticity of Serratia marcescens, an important multidrug-resistant nosocomial pathogen.</title>
        <authorList>
            <person name="Iguchi A."/>
            <person name="Nagaya Y."/>
            <person name="Pradel E."/>
            <person name="Ooka T."/>
            <person name="Ogura Y."/>
            <person name="Katsura K."/>
            <person name="Kurokawa K."/>
            <person name="Oshima K."/>
            <person name="Hattori M."/>
            <person name="Parkhill J."/>
            <person name="Sebaihia M."/>
            <person name="Coulthurst S.J."/>
            <person name="Gotoh N."/>
            <person name="Thomson N.R."/>
            <person name="Ewbank J.J."/>
            <person name="Hayashi T."/>
        </authorList>
    </citation>
    <scope>NUCLEOTIDE SEQUENCE [LARGE SCALE GENOMIC DNA]</scope>
    <source>
        <strain evidence="2 3">Db11</strain>
    </source>
</reference>
<proteinExistence type="predicted"/>